<gene>
    <name evidence="3" type="ORF">EYC80_001086</name>
</gene>
<organism evidence="3 4">
    <name type="scientific">Monilinia laxa</name>
    <name type="common">Brown rot fungus</name>
    <name type="synonym">Sclerotinia laxa</name>
    <dbReference type="NCBI Taxonomy" id="61186"/>
    <lineage>
        <taxon>Eukaryota</taxon>
        <taxon>Fungi</taxon>
        <taxon>Dikarya</taxon>
        <taxon>Ascomycota</taxon>
        <taxon>Pezizomycotina</taxon>
        <taxon>Leotiomycetes</taxon>
        <taxon>Helotiales</taxon>
        <taxon>Sclerotiniaceae</taxon>
        <taxon>Monilinia</taxon>
    </lineage>
</organism>
<reference evidence="3 4" key="1">
    <citation type="submission" date="2019-06" db="EMBL/GenBank/DDBJ databases">
        <title>Genome Sequence of the Brown Rot Fungal Pathogen Monilinia laxa.</title>
        <authorList>
            <person name="De Miccolis Angelini R.M."/>
            <person name="Landi L."/>
            <person name="Abate D."/>
            <person name="Pollastro S."/>
            <person name="Romanazzi G."/>
            <person name="Faretra F."/>
        </authorList>
    </citation>
    <scope>NUCLEOTIDE SEQUENCE [LARGE SCALE GENOMIC DNA]</scope>
    <source>
        <strain evidence="3 4">Mlax316</strain>
    </source>
</reference>
<feature type="domain" description="AB hydrolase-1" evidence="2">
    <location>
        <begin position="342"/>
        <end position="581"/>
    </location>
</feature>
<comment type="similarity">
    <text evidence="1">Belongs to the AB hydrolase superfamily.</text>
</comment>
<proteinExistence type="inferred from homology"/>
<evidence type="ECO:0000313" key="4">
    <source>
        <dbReference type="Proteomes" id="UP000326757"/>
    </source>
</evidence>
<name>A0A5N6K879_MONLA</name>
<dbReference type="SUPFAM" id="SSF53474">
    <property type="entry name" value="alpha/beta-Hydrolases"/>
    <property type="match status" value="1"/>
</dbReference>
<dbReference type="Pfam" id="PF12697">
    <property type="entry name" value="Abhydrolase_6"/>
    <property type="match status" value="1"/>
</dbReference>
<protein>
    <recommendedName>
        <fullName evidence="2">AB hydrolase-1 domain-containing protein</fullName>
    </recommendedName>
</protein>
<evidence type="ECO:0000259" key="2">
    <source>
        <dbReference type="Pfam" id="PF12697"/>
    </source>
</evidence>
<dbReference type="AlphaFoldDB" id="A0A5N6K879"/>
<dbReference type="EMBL" id="VIGI01000006">
    <property type="protein sequence ID" value="KAB8298933.1"/>
    <property type="molecule type" value="Genomic_DNA"/>
</dbReference>
<comment type="caution">
    <text evidence="3">The sequence shown here is derived from an EMBL/GenBank/DDBJ whole genome shotgun (WGS) entry which is preliminary data.</text>
</comment>
<evidence type="ECO:0000313" key="3">
    <source>
        <dbReference type="EMBL" id="KAB8298933.1"/>
    </source>
</evidence>
<accession>A0A5N6K879</accession>
<dbReference type="Gene3D" id="3.40.50.1820">
    <property type="entry name" value="alpha/beta hydrolase"/>
    <property type="match status" value="1"/>
</dbReference>
<dbReference type="InterPro" id="IPR000073">
    <property type="entry name" value="AB_hydrolase_1"/>
</dbReference>
<dbReference type="InterPro" id="IPR011008">
    <property type="entry name" value="Dimeric_a/b-barrel"/>
</dbReference>
<evidence type="ECO:0000256" key="1">
    <source>
        <dbReference type="ARBA" id="ARBA00008645"/>
    </source>
</evidence>
<dbReference type="SUPFAM" id="SSF54909">
    <property type="entry name" value="Dimeric alpha+beta barrel"/>
    <property type="match status" value="1"/>
</dbReference>
<dbReference type="Proteomes" id="UP000326757">
    <property type="component" value="Unassembled WGS sequence"/>
</dbReference>
<dbReference type="OrthoDB" id="2851338at2759"/>
<keyword evidence="4" id="KW-1185">Reference proteome</keyword>
<sequence length="587" mass="65712">MRNHFKFSMRNTFIITNIRIPSTVPTTYYQLNMAPIPGLLYVTMQPQESLPDSQWHDWYNNEHGPLRLRLPFITNGFRYRATDISSSNPASPSHPEWMALYDVTDMAAMNTETYLRLRGPEVKTEREKETMAQIKVDRKLYDYISGREVDGYKKVEEVGYDEGNYVVAFTAEVNEELDEEYNKWMEEEHLPMLAKVPGWRRSRRFVTSSILGGKEGKEYLNIHEYAPQNGVSGEAFKAAISTEWSKKIIATALKTKKVRHYDLYYTFGAAPRDITNFSKSYSTTWRSIDGKTNTGPNTVAEGGAIESYITTPDGVDLAYRLEGSSDPTAPLIILSNSILVTHSIWTPFIQAFLATPTGRTHRILRYNTRGRTSNPGSLPITIDLLASDIIHILDTLRVPKAACLIGVSLGGVTVLNTALKYPNRINAFISCDTNASAPASNPQAWDERIALSAAEAATSSAGERIVGSELAEITTRRWFVAENYEDAILRERFADVKRQVEGNSFEGFQRGVKALYQYDIREEMKKPGVQKGLFVVGGSDGVLPKTMKEMAGNYGDGVECKIIEGAGHLPMVEKPEEFADVVAKFLG</sequence>
<dbReference type="InterPro" id="IPR029058">
    <property type="entry name" value="AB_hydrolase_fold"/>
</dbReference>
<dbReference type="PANTHER" id="PTHR43039">
    <property type="entry name" value="ESTERASE-RELATED"/>
    <property type="match status" value="1"/>
</dbReference>